<dbReference type="SUPFAM" id="SSF140478">
    <property type="entry name" value="LemA-like"/>
    <property type="match status" value="1"/>
</dbReference>
<sequence length="186" mass="20556">MWLIILAILAVLVIFVIVSYNGLVKSRMHTKEAWSQIDVQLKRRNDLLPNLIETVKGYAKYEGSTLEKVTELRNQVAAATSPAAAMQASDALSRQVSGIFAVAENYPALQANSNFLKLQEELTNTENKISYSRQLYNSVTSSYNVKLETFPSNVIAGMFGFKAADFLQVPEEEKAVPTVDFSGLGD</sequence>
<keyword evidence="7" id="KW-1185">Reference proteome</keyword>
<dbReference type="PANTHER" id="PTHR34478">
    <property type="entry name" value="PROTEIN LEMA"/>
    <property type="match status" value="1"/>
</dbReference>
<dbReference type="Gene3D" id="1.20.1440.20">
    <property type="entry name" value="LemA-like domain"/>
    <property type="match status" value="1"/>
</dbReference>
<dbReference type="Pfam" id="PF04011">
    <property type="entry name" value="LemA"/>
    <property type="match status" value="1"/>
</dbReference>
<dbReference type="PANTHER" id="PTHR34478:SF2">
    <property type="entry name" value="MEMBRANE PROTEIN"/>
    <property type="match status" value="1"/>
</dbReference>
<dbReference type="RefSeq" id="WP_068989028.1">
    <property type="nucleotide sequence ID" value="NZ_BMJN01000040.1"/>
</dbReference>
<evidence type="ECO:0000256" key="4">
    <source>
        <dbReference type="ARBA" id="ARBA00022989"/>
    </source>
</evidence>
<evidence type="ECO:0000313" key="7">
    <source>
        <dbReference type="Proteomes" id="UP000660801"/>
    </source>
</evidence>
<evidence type="ECO:0000256" key="3">
    <source>
        <dbReference type="ARBA" id="ARBA00022692"/>
    </source>
</evidence>
<reference evidence="6" key="1">
    <citation type="journal article" date="2014" name="Int. J. Syst. Evol. Microbiol.">
        <title>Complete genome sequence of Corynebacterium casei LMG S-19264T (=DSM 44701T), isolated from a smear-ripened cheese.</title>
        <authorList>
            <consortium name="US DOE Joint Genome Institute (JGI-PGF)"/>
            <person name="Walter F."/>
            <person name="Albersmeier A."/>
            <person name="Kalinowski J."/>
            <person name="Ruckert C."/>
        </authorList>
    </citation>
    <scope>NUCLEOTIDE SEQUENCE</scope>
    <source>
        <strain evidence="6">CGMCC 1.15533</strain>
    </source>
</reference>
<comment type="caution">
    <text evidence="6">The sequence shown here is derived from an EMBL/GenBank/DDBJ whole genome shotgun (WGS) entry which is preliminary data.</text>
</comment>
<evidence type="ECO:0000313" key="6">
    <source>
        <dbReference type="EMBL" id="GGE36468.1"/>
    </source>
</evidence>
<dbReference type="Proteomes" id="UP000660801">
    <property type="component" value="Unassembled WGS sequence"/>
</dbReference>
<evidence type="ECO:0000256" key="2">
    <source>
        <dbReference type="ARBA" id="ARBA00008854"/>
    </source>
</evidence>
<comment type="similarity">
    <text evidence="2">Belongs to the LemA family.</text>
</comment>
<keyword evidence="4" id="KW-1133">Transmembrane helix</keyword>
<protein>
    <submittedName>
        <fullName evidence="6">Membrane protein</fullName>
    </submittedName>
</protein>
<dbReference type="EMBL" id="BMJN01000040">
    <property type="protein sequence ID" value="GGE36468.1"/>
    <property type="molecule type" value="Genomic_DNA"/>
</dbReference>
<dbReference type="GO" id="GO:0016020">
    <property type="term" value="C:membrane"/>
    <property type="evidence" value="ECO:0007669"/>
    <property type="project" value="UniProtKB-SubCell"/>
</dbReference>
<dbReference type="InterPro" id="IPR023353">
    <property type="entry name" value="LemA-like_dom_sf"/>
</dbReference>
<gene>
    <name evidence="6" type="primary">lemA</name>
    <name evidence="6" type="ORF">GCM10011510_17290</name>
</gene>
<organism evidence="6 7">
    <name type="scientific">Streptococcus himalayensis</name>
    <dbReference type="NCBI Taxonomy" id="1888195"/>
    <lineage>
        <taxon>Bacteria</taxon>
        <taxon>Bacillati</taxon>
        <taxon>Bacillota</taxon>
        <taxon>Bacilli</taxon>
        <taxon>Lactobacillales</taxon>
        <taxon>Streptococcaceae</taxon>
        <taxon>Streptococcus</taxon>
    </lineage>
</organism>
<comment type="subcellular location">
    <subcellularLocation>
        <location evidence="1">Membrane</location>
        <topology evidence="1">Single-pass membrane protein</topology>
    </subcellularLocation>
</comment>
<dbReference type="InterPro" id="IPR007156">
    <property type="entry name" value="MamQ_LemA"/>
</dbReference>
<dbReference type="AlphaFoldDB" id="A0A917EFX3"/>
<keyword evidence="5" id="KW-0472">Membrane</keyword>
<reference evidence="6" key="2">
    <citation type="submission" date="2020-09" db="EMBL/GenBank/DDBJ databases">
        <authorList>
            <person name="Sun Q."/>
            <person name="Zhou Y."/>
        </authorList>
    </citation>
    <scope>NUCLEOTIDE SEQUENCE</scope>
    <source>
        <strain evidence="6">CGMCC 1.15533</strain>
    </source>
</reference>
<dbReference type="OrthoDB" id="9804152at2"/>
<keyword evidence="3" id="KW-0812">Transmembrane</keyword>
<name>A0A917EFX3_9STRE</name>
<evidence type="ECO:0000256" key="1">
    <source>
        <dbReference type="ARBA" id="ARBA00004167"/>
    </source>
</evidence>
<evidence type="ECO:0000256" key="5">
    <source>
        <dbReference type="ARBA" id="ARBA00023136"/>
    </source>
</evidence>
<accession>A0A917EFX3</accession>
<proteinExistence type="inferred from homology"/>